<dbReference type="GO" id="GO:0005802">
    <property type="term" value="C:trans-Golgi network"/>
    <property type="evidence" value="ECO:0007669"/>
    <property type="project" value="TreeGrafter"/>
</dbReference>
<feature type="transmembrane region" description="Helical" evidence="8">
    <location>
        <begin position="212"/>
        <end position="235"/>
    </location>
</feature>
<dbReference type="FunFam" id="1.20.1280.290:FF:000005">
    <property type="entry name" value="PQ-loop repeat-containing protein 1"/>
    <property type="match status" value="1"/>
</dbReference>
<dbReference type="OMA" id="FKMWFFF"/>
<dbReference type="GO" id="GO:0016020">
    <property type="term" value="C:membrane"/>
    <property type="evidence" value="ECO:0007669"/>
    <property type="project" value="UniProtKB-SubCell"/>
</dbReference>
<feature type="transmembrane region" description="Helical" evidence="8">
    <location>
        <begin position="126"/>
        <end position="145"/>
    </location>
</feature>
<dbReference type="PANTHER" id="PTHR14856:SF9">
    <property type="entry name" value="PQ-LOOP REPEAT-CONTAINING PROTEIN 1"/>
    <property type="match status" value="1"/>
</dbReference>
<evidence type="ECO:0000256" key="5">
    <source>
        <dbReference type="ARBA" id="ARBA00023136"/>
    </source>
</evidence>
<reference evidence="10" key="1">
    <citation type="submission" date="2003-08" db="EMBL/GenBank/DDBJ databases">
        <authorList>
            <person name="Birren B."/>
            <person name="Nusbaum C."/>
            <person name="Abebe A."/>
            <person name="Abouelleil A."/>
            <person name="Adekoya E."/>
            <person name="Ait-zahra M."/>
            <person name="Allen N."/>
            <person name="Allen T."/>
            <person name="An P."/>
            <person name="Anderson M."/>
            <person name="Anderson S."/>
            <person name="Arachchi H."/>
            <person name="Armbruster J."/>
            <person name="Bachantsang P."/>
            <person name="Baldwin J."/>
            <person name="Barry A."/>
            <person name="Bayul T."/>
            <person name="Blitshsteyn B."/>
            <person name="Bloom T."/>
            <person name="Blye J."/>
            <person name="Boguslavskiy L."/>
            <person name="Borowsky M."/>
            <person name="Boukhgalter B."/>
            <person name="Brunache A."/>
            <person name="Butler J."/>
            <person name="Calixte N."/>
            <person name="Calvo S."/>
            <person name="Camarata J."/>
            <person name="Campo K."/>
            <person name="Chang J."/>
            <person name="Cheshatsang Y."/>
            <person name="Citroen M."/>
            <person name="Collymore A."/>
            <person name="Considine T."/>
            <person name="Cook A."/>
            <person name="Cooke P."/>
            <person name="Corum B."/>
            <person name="Cuomo C."/>
            <person name="David R."/>
            <person name="Dawoe T."/>
            <person name="Degray S."/>
            <person name="Dodge S."/>
            <person name="Dooley K."/>
            <person name="Dorje P."/>
            <person name="Dorjee K."/>
            <person name="Dorris L."/>
            <person name="Duffey N."/>
            <person name="Dupes A."/>
            <person name="Elkins T."/>
            <person name="Engels R."/>
            <person name="Erickson J."/>
            <person name="Farina A."/>
            <person name="Faro S."/>
            <person name="Ferreira P."/>
            <person name="Fischer H."/>
            <person name="Fitzgerald M."/>
            <person name="Foley K."/>
            <person name="Gage D."/>
            <person name="Galagan J."/>
            <person name="Gearin G."/>
            <person name="Gnerre S."/>
            <person name="Gnirke A."/>
            <person name="Goyette A."/>
            <person name="Graham J."/>
            <person name="Grandbois E."/>
            <person name="Gyaltsen K."/>
            <person name="Hafez N."/>
            <person name="Hagopian D."/>
            <person name="Hagos B."/>
            <person name="Hall J."/>
            <person name="Hatcher B."/>
            <person name="Heller A."/>
            <person name="Higgins H."/>
            <person name="Honan T."/>
            <person name="Horn A."/>
            <person name="Houde N."/>
            <person name="Hughes L."/>
            <person name="Hulme W."/>
            <person name="Husby E."/>
            <person name="Iliev I."/>
            <person name="Jaffe D."/>
            <person name="Jones C."/>
            <person name="Kamal M."/>
            <person name="Kamat A."/>
            <person name="Kamvysselis M."/>
            <person name="Karlsson E."/>
            <person name="Kells C."/>
            <person name="Kieu A."/>
            <person name="Kisner P."/>
            <person name="Kodira C."/>
            <person name="Kulbokas E."/>
            <person name="Labutti K."/>
            <person name="Lama D."/>
            <person name="Landers T."/>
            <person name="Leger J."/>
            <person name="Levine S."/>
            <person name="Lewis D."/>
            <person name="Lewis T."/>
            <person name="Lindblad-toh K."/>
            <person name="Liu X."/>
            <person name="Lokyitsang T."/>
            <person name="Lokyitsang Y."/>
            <person name="Lucien O."/>
            <person name="Lui A."/>
            <person name="Ma L.J."/>
            <person name="Mabbitt R."/>
            <person name="Macdonald J."/>
            <person name="Maclean C."/>
            <person name="Major J."/>
            <person name="Manning J."/>
            <person name="Marabella R."/>
            <person name="Maru K."/>
            <person name="Matthews C."/>
            <person name="Mauceli E."/>
            <person name="Mccarthy M."/>
            <person name="Mcdonough S."/>
            <person name="Mcghee T."/>
            <person name="Meldrim J."/>
            <person name="Meneus L."/>
            <person name="Mesirov J."/>
            <person name="Mihalev A."/>
            <person name="Mihova T."/>
            <person name="Mikkelsen T."/>
            <person name="Mlenga V."/>
            <person name="Moru K."/>
            <person name="Mozes J."/>
            <person name="Mulrain L."/>
            <person name="Munson G."/>
            <person name="Naylor J."/>
            <person name="Newes C."/>
            <person name="Nguyen C."/>
            <person name="Nguyen N."/>
            <person name="Nguyen T."/>
            <person name="Nicol R."/>
            <person name="Nielsen C."/>
            <person name="Nizzari M."/>
            <person name="Norbu C."/>
            <person name="Norbu N."/>
            <person name="O'donnell P."/>
            <person name="Okoawo O."/>
            <person name="O'leary S."/>
            <person name="Omotosho B."/>
            <person name="O'neill K."/>
            <person name="Osman S."/>
            <person name="Parker S."/>
            <person name="Perrin D."/>
            <person name="Phunkhang P."/>
            <person name="Piqani B."/>
            <person name="Purcell S."/>
            <person name="Rachupka T."/>
            <person name="Ramasamy U."/>
            <person name="Rameau R."/>
            <person name="Ray V."/>
            <person name="Raymond C."/>
            <person name="Retta R."/>
            <person name="Richardson S."/>
            <person name="Rise C."/>
            <person name="Rodriguez J."/>
            <person name="Rogers J."/>
            <person name="Rogov P."/>
            <person name="Rutman M."/>
            <person name="Schupbach R."/>
            <person name="Seaman C."/>
            <person name="Settipalli S."/>
            <person name="Sharpe T."/>
            <person name="Sheridan J."/>
            <person name="Sherpa N."/>
            <person name="Shi J."/>
            <person name="Smirnov S."/>
            <person name="Smith C."/>
            <person name="Sougnez C."/>
            <person name="Spencer B."/>
            <person name="Stalker J."/>
            <person name="Stange-thomann N."/>
            <person name="Stavropoulos S."/>
            <person name="Stetson K."/>
            <person name="Stone C."/>
            <person name="Stone S."/>
            <person name="Stubbs M."/>
            <person name="Talamas J."/>
            <person name="Tchuinga P."/>
            <person name="Tenzing P."/>
            <person name="Tesfaye S."/>
            <person name="Theodore J."/>
            <person name="Thoulutsang Y."/>
            <person name="Topham K."/>
            <person name="Towey S."/>
            <person name="Tsamla T."/>
            <person name="Tsomo N."/>
            <person name="Vallee D."/>
            <person name="Vassiliev H."/>
            <person name="Venkataraman V."/>
            <person name="Vinson J."/>
            <person name="Vo A."/>
            <person name="Wade C."/>
            <person name="Wang S."/>
            <person name="Wangchuk T."/>
            <person name="Wangdi T."/>
            <person name="Whittaker C."/>
            <person name="Wilkinson J."/>
            <person name="Wu Y."/>
            <person name="Wyman D."/>
            <person name="Yadav S."/>
            <person name="Yang S."/>
            <person name="Yang X."/>
            <person name="Yeager S."/>
            <person name="Yee E."/>
            <person name="Young G."/>
            <person name="Zainoun J."/>
            <person name="Zembeck L."/>
            <person name="Zimmer A."/>
            <person name="Zody M."/>
            <person name="Lander E."/>
        </authorList>
    </citation>
    <scope>NUCLEOTIDE SEQUENCE [LARGE SCALE GENOMIC DNA]</scope>
</reference>
<evidence type="ECO:0000256" key="7">
    <source>
        <dbReference type="ARBA" id="ARBA00043159"/>
    </source>
</evidence>
<dbReference type="FunCoup" id="H2ZPZ5">
    <property type="interactions" value="15"/>
</dbReference>
<dbReference type="GO" id="GO:0045332">
    <property type="term" value="P:phospholipid translocation"/>
    <property type="evidence" value="ECO:0007669"/>
    <property type="project" value="TreeGrafter"/>
</dbReference>
<dbReference type="AlphaFoldDB" id="H2ZPZ5"/>
<dbReference type="GeneTree" id="ENSGT00390000002381"/>
<dbReference type="FunFam" id="1.20.1280.290:FF:000008">
    <property type="entry name" value="PQ-loop repeat-containing protein 1"/>
    <property type="match status" value="1"/>
</dbReference>
<accession>H2ZPZ5</accession>
<dbReference type="GO" id="GO:0005768">
    <property type="term" value="C:endosome"/>
    <property type="evidence" value="ECO:0007669"/>
    <property type="project" value="TreeGrafter"/>
</dbReference>
<feature type="transmembrane region" description="Helical" evidence="8">
    <location>
        <begin position="151"/>
        <end position="170"/>
    </location>
</feature>
<protein>
    <recommendedName>
        <fullName evidence="6">Solute carrier family 66 member 2</fullName>
    </recommendedName>
    <alternativeName>
        <fullName evidence="7">PQ-loop repeat-containing protein 1</fullName>
    </alternativeName>
</protein>
<keyword evidence="3" id="KW-0677">Repeat</keyword>
<feature type="transmembrane region" description="Helical" evidence="8">
    <location>
        <begin position="76"/>
        <end position="99"/>
    </location>
</feature>
<evidence type="ECO:0000313" key="10">
    <source>
        <dbReference type="Proteomes" id="UP000007875"/>
    </source>
</evidence>
<name>H2ZPZ5_CIOSA</name>
<keyword evidence="10" id="KW-1185">Reference proteome</keyword>
<dbReference type="InParanoid" id="H2ZPZ5"/>
<dbReference type="InterPro" id="IPR052241">
    <property type="entry name" value="SLC66/Scramblase_ANY1"/>
</dbReference>
<evidence type="ECO:0000256" key="4">
    <source>
        <dbReference type="ARBA" id="ARBA00022989"/>
    </source>
</evidence>
<dbReference type="GO" id="GO:0005829">
    <property type="term" value="C:cytosol"/>
    <property type="evidence" value="ECO:0007669"/>
    <property type="project" value="GOC"/>
</dbReference>
<keyword evidence="2 8" id="KW-0812">Transmembrane</keyword>
<keyword evidence="5 8" id="KW-0472">Membrane</keyword>
<dbReference type="SMART" id="SM00679">
    <property type="entry name" value="CTNS"/>
    <property type="match status" value="1"/>
</dbReference>
<evidence type="ECO:0000256" key="8">
    <source>
        <dbReference type="SAM" id="Phobius"/>
    </source>
</evidence>
<feature type="transmembrane region" description="Helical" evidence="8">
    <location>
        <begin position="20"/>
        <end position="38"/>
    </location>
</feature>
<feature type="transmembrane region" description="Helical" evidence="8">
    <location>
        <begin position="50"/>
        <end position="70"/>
    </location>
</feature>
<dbReference type="Proteomes" id="UP000007875">
    <property type="component" value="Unassembled WGS sequence"/>
</dbReference>
<dbReference type="PANTHER" id="PTHR14856">
    <property type="entry name" value="PQ-LOOP REPEAT-CONTAINING PROTEIN 1-LIKE PROTEIN"/>
    <property type="match status" value="1"/>
</dbReference>
<dbReference type="eggNOG" id="KOG2913">
    <property type="taxonomic scope" value="Eukaryota"/>
</dbReference>
<evidence type="ECO:0000256" key="1">
    <source>
        <dbReference type="ARBA" id="ARBA00004141"/>
    </source>
</evidence>
<dbReference type="GO" id="GO:0042147">
    <property type="term" value="P:retrograde transport, endosome to Golgi"/>
    <property type="evidence" value="ECO:0007669"/>
    <property type="project" value="TreeGrafter"/>
</dbReference>
<keyword evidence="4 8" id="KW-1133">Transmembrane helix</keyword>
<dbReference type="Ensembl" id="ENSCSAVT00000019873.1">
    <property type="protein sequence ID" value="ENSCSAVP00000019661.1"/>
    <property type="gene ID" value="ENSCSAVG00000011521.1"/>
</dbReference>
<evidence type="ECO:0000256" key="6">
    <source>
        <dbReference type="ARBA" id="ARBA00040648"/>
    </source>
</evidence>
<evidence type="ECO:0000256" key="2">
    <source>
        <dbReference type="ARBA" id="ARBA00022692"/>
    </source>
</evidence>
<evidence type="ECO:0000256" key="3">
    <source>
        <dbReference type="ARBA" id="ARBA00022737"/>
    </source>
</evidence>
<dbReference type="Gene3D" id="1.20.1280.290">
    <property type="match status" value="2"/>
</dbReference>
<dbReference type="STRING" id="51511.ENSCSAVP00000019661"/>
<proteinExistence type="predicted"/>
<reference evidence="9" key="2">
    <citation type="submission" date="2025-08" db="UniProtKB">
        <authorList>
            <consortium name="Ensembl"/>
        </authorList>
    </citation>
    <scope>IDENTIFICATION</scope>
</reference>
<sequence length="246" mass="28441">MPITYNYFGAMAVIESSIKWIASGAMVIGGVVPYVPQYRAIKKSENSDGFSTYVCLVLLIANQLRIFFWFGRRFELPLLLQSIVMIFTMMAMLNLCVNVQSMHDLTSRRRAFIDFDHRYFWKWTRFSDYVQAVLMFTAIGGYVTYLFNDSVIYVETIGFLAVFTEAMLGLPQFYKNYENKSTVGMSLQMVLMWTSGDVFKSTYFIINAAPVQFWICGILQVCLDVAILIQVWYYAKYPHIPRKAAL</sequence>
<comment type="subcellular location">
    <subcellularLocation>
        <location evidence="1">Membrane</location>
        <topology evidence="1">Multi-pass membrane protein</topology>
    </subcellularLocation>
</comment>
<organism evidence="9 10">
    <name type="scientific">Ciona savignyi</name>
    <name type="common">Pacific transparent sea squirt</name>
    <dbReference type="NCBI Taxonomy" id="51511"/>
    <lineage>
        <taxon>Eukaryota</taxon>
        <taxon>Metazoa</taxon>
        <taxon>Chordata</taxon>
        <taxon>Tunicata</taxon>
        <taxon>Ascidiacea</taxon>
        <taxon>Phlebobranchia</taxon>
        <taxon>Cionidae</taxon>
        <taxon>Ciona</taxon>
    </lineage>
</organism>
<dbReference type="Pfam" id="PF04193">
    <property type="entry name" value="PQ-loop"/>
    <property type="match status" value="2"/>
</dbReference>
<reference evidence="9" key="3">
    <citation type="submission" date="2025-09" db="UniProtKB">
        <authorList>
            <consortium name="Ensembl"/>
        </authorList>
    </citation>
    <scope>IDENTIFICATION</scope>
</reference>
<evidence type="ECO:0000313" key="9">
    <source>
        <dbReference type="Ensembl" id="ENSCSAVP00000019661.1"/>
    </source>
</evidence>
<dbReference type="InterPro" id="IPR006603">
    <property type="entry name" value="PQ-loop_rpt"/>
</dbReference>